<dbReference type="CDD" id="cd19946">
    <property type="entry name" value="GlpA-like_Fer2_BFD-like"/>
    <property type="match status" value="1"/>
</dbReference>
<dbReference type="Pfam" id="PF04324">
    <property type="entry name" value="Fer2_BFD"/>
    <property type="match status" value="1"/>
</dbReference>
<evidence type="ECO:0000313" key="4">
    <source>
        <dbReference type="Proteomes" id="UP000004259"/>
    </source>
</evidence>
<dbReference type="Pfam" id="PF01266">
    <property type="entry name" value="DAO"/>
    <property type="match status" value="1"/>
</dbReference>
<dbReference type="PANTHER" id="PTHR42720:SF1">
    <property type="entry name" value="GLYCEROL 3-PHOSPHATE OXIDASE"/>
    <property type="match status" value="1"/>
</dbReference>
<dbReference type="Gene3D" id="3.50.50.60">
    <property type="entry name" value="FAD/NAD(P)-binding domain"/>
    <property type="match status" value="1"/>
</dbReference>
<gene>
    <name evidence="3" type="ORF">CUS_5491</name>
</gene>
<dbReference type="Gene3D" id="1.10.10.1100">
    <property type="entry name" value="BFD-like [2Fe-2S]-binding domain"/>
    <property type="match status" value="1"/>
</dbReference>
<proteinExistence type="predicted"/>
<evidence type="ECO:0000313" key="3">
    <source>
        <dbReference type="EMBL" id="EGC03354.1"/>
    </source>
</evidence>
<feature type="domain" description="BFD-like [2Fe-2S]-binding" evidence="2">
    <location>
        <begin position="396"/>
        <end position="449"/>
    </location>
</feature>
<keyword evidence="4" id="KW-1185">Reference proteome</keyword>
<organism evidence="3 4">
    <name type="scientific">Ruminococcus albus 8</name>
    <dbReference type="NCBI Taxonomy" id="246199"/>
    <lineage>
        <taxon>Bacteria</taxon>
        <taxon>Bacillati</taxon>
        <taxon>Bacillota</taxon>
        <taxon>Clostridia</taxon>
        <taxon>Eubacteriales</taxon>
        <taxon>Oscillospiraceae</taxon>
        <taxon>Ruminococcus</taxon>
    </lineage>
</organism>
<dbReference type="AlphaFoldDB" id="E9SBL2"/>
<evidence type="ECO:0000259" key="1">
    <source>
        <dbReference type="Pfam" id="PF01266"/>
    </source>
</evidence>
<reference evidence="3 4" key="1">
    <citation type="submission" date="2011-02" db="EMBL/GenBank/DDBJ databases">
        <authorList>
            <person name="Nelson K.E."/>
            <person name="Sutton G."/>
            <person name="Torralba M."/>
            <person name="Durkin S."/>
            <person name="Harkins D."/>
            <person name="Montgomery R."/>
            <person name="Ziemer C."/>
            <person name="Klaassens E."/>
            <person name="Ocuiv P."/>
            <person name="Morrison M."/>
        </authorList>
    </citation>
    <scope>NUCLEOTIDE SEQUENCE [LARGE SCALE GENOMIC DNA]</scope>
    <source>
        <strain evidence="3 4">8</strain>
    </source>
</reference>
<feature type="domain" description="FAD dependent oxidoreductase" evidence="1">
    <location>
        <begin position="4"/>
        <end position="351"/>
    </location>
</feature>
<dbReference type="STRING" id="246199.CUS_5491"/>
<protein>
    <submittedName>
        <fullName evidence="3">FAD dependent oxidoreductase</fullName>
    </submittedName>
</protein>
<accession>E9SBL2</accession>
<name>E9SBL2_RUMAL</name>
<dbReference type="PANTHER" id="PTHR42720">
    <property type="entry name" value="GLYCEROL-3-PHOSPHATE DEHYDROGENASE"/>
    <property type="match status" value="1"/>
</dbReference>
<dbReference type="InterPro" id="IPR006076">
    <property type="entry name" value="FAD-dep_OxRdtase"/>
</dbReference>
<evidence type="ECO:0000259" key="2">
    <source>
        <dbReference type="Pfam" id="PF04324"/>
    </source>
</evidence>
<dbReference type="EMBL" id="ADKM02000069">
    <property type="protein sequence ID" value="EGC03354.1"/>
    <property type="molecule type" value="Genomic_DNA"/>
</dbReference>
<comment type="caution">
    <text evidence="3">The sequence shown here is derived from an EMBL/GenBank/DDBJ whole genome shotgun (WGS) entry which is preliminary data.</text>
</comment>
<dbReference type="Proteomes" id="UP000004259">
    <property type="component" value="Unassembled WGS sequence"/>
</dbReference>
<dbReference type="eggNOG" id="COG1251">
    <property type="taxonomic scope" value="Bacteria"/>
</dbReference>
<dbReference type="SUPFAM" id="SSF51905">
    <property type="entry name" value="FAD/NAD(P)-binding domain"/>
    <property type="match status" value="1"/>
</dbReference>
<dbReference type="InterPro" id="IPR007419">
    <property type="entry name" value="BFD-like_2Fe2S-bd_dom"/>
</dbReference>
<dbReference type="InterPro" id="IPR036188">
    <property type="entry name" value="FAD/NAD-bd_sf"/>
</dbReference>
<sequence length="471" mass="50492">MMYDVIIIGGGVTGCAAAAELAKYQLDVCLVEKESDVCEGTSKANSAIVHAGFDAEPDTLKAKLNVRGNAMIAELSNKLDFAFKNNGAMVLCFEKDRLTDLKKLREKGEKNGVAGLEILSGDEARAREPRLSKEVKYALYAPTSGIVCPFEMTLAFAENAYANGVEFRLSTEVTAIEKISKGWKVTTDKGEILGRYIFNCAGVYADKIAEMANAGGFRITPRKGEYMLMDKDAGETVSHTIFQLPTKMGKGVLVTPTVHGNLLVGPTAEDIDDKENTSTTAGGLAEIRAKSALSVEGLPFGKVITGFTGLRAVGDTNDFIINEGAEGFFNAAGIESPGLTSAPAIAEMLREMLSKKTDLTPKTDHIDTRKGVVHFAELSREEQNALIAKDPTYGNIVCRCETITEGEIRDAINRPLGAVTLDGVKRRTRAGMGRCQAGFCSPKTILLLAEKLGCGIGGVRKTGREEVQKDA</sequence>
<dbReference type="InterPro" id="IPR041854">
    <property type="entry name" value="BFD-like_2Fe2S-bd_dom_sf"/>
</dbReference>
<dbReference type="InterPro" id="IPR052745">
    <property type="entry name" value="G3P_Oxidase/Oxidoreductase"/>
</dbReference>
<dbReference type="Gene3D" id="3.30.9.10">
    <property type="entry name" value="D-Amino Acid Oxidase, subunit A, domain 2"/>
    <property type="match status" value="1"/>
</dbReference>
<dbReference type="eggNOG" id="COG0579">
    <property type="taxonomic scope" value="Bacteria"/>
</dbReference>